<evidence type="ECO:0000259" key="3">
    <source>
        <dbReference type="PROSITE" id="PS50977"/>
    </source>
</evidence>
<dbReference type="GeneID" id="92353964"/>
<evidence type="ECO:0000256" key="2">
    <source>
        <dbReference type="PROSITE-ProRule" id="PRU00335"/>
    </source>
</evidence>
<dbReference type="Pfam" id="PF00440">
    <property type="entry name" value="TetR_N"/>
    <property type="match status" value="1"/>
</dbReference>
<dbReference type="PROSITE" id="PS50977">
    <property type="entry name" value="HTH_TETR_2"/>
    <property type="match status" value="1"/>
</dbReference>
<accession>A0AAT9GQB1</accession>
<dbReference type="InterPro" id="IPR009057">
    <property type="entry name" value="Homeodomain-like_sf"/>
</dbReference>
<gene>
    <name evidence="4" type="ORF">SJAV_10370</name>
</gene>
<dbReference type="EMBL" id="AP031322">
    <property type="protein sequence ID" value="BFH73093.1"/>
    <property type="molecule type" value="Genomic_DNA"/>
</dbReference>
<dbReference type="GO" id="GO:0003677">
    <property type="term" value="F:DNA binding"/>
    <property type="evidence" value="ECO:0007669"/>
    <property type="project" value="UniProtKB-UniRule"/>
</dbReference>
<evidence type="ECO:0000313" key="4">
    <source>
        <dbReference type="EMBL" id="BFH73093.1"/>
    </source>
</evidence>
<dbReference type="Gene3D" id="1.10.357.10">
    <property type="entry name" value="Tetracycline Repressor, domain 2"/>
    <property type="match status" value="1"/>
</dbReference>
<protein>
    <submittedName>
        <fullName evidence="4">TetR/AcrR family transcriptional regulator</fullName>
    </submittedName>
</protein>
<proteinExistence type="predicted"/>
<dbReference type="PRINTS" id="PR00455">
    <property type="entry name" value="HTHTETR"/>
</dbReference>
<organism evidence="4">
    <name type="scientific">Sulfurisphaera javensis</name>
    <dbReference type="NCBI Taxonomy" id="2049879"/>
    <lineage>
        <taxon>Archaea</taxon>
        <taxon>Thermoproteota</taxon>
        <taxon>Thermoprotei</taxon>
        <taxon>Sulfolobales</taxon>
        <taxon>Sulfolobaceae</taxon>
        <taxon>Sulfurisphaera</taxon>
    </lineage>
</organism>
<dbReference type="PANTHER" id="PTHR43479">
    <property type="entry name" value="ACREF/ENVCD OPERON REPRESSOR-RELATED"/>
    <property type="match status" value="1"/>
</dbReference>
<dbReference type="InterPro" id="IPR001647">
    <property type="entry name" value="HTH_TetR"/>
</dbReference>
<dbReference type="PANTHER" id="PTHR43479:SF11">
    <property type="entry name" value="ACREF_ENVCD OPERON REPRESSOR-RELATED"/>
    <property type="match status" value="1"/>
</dbReference>
<dbReference type="AlphaFoldDB" id="A0AAT9GQB1"/>
<name>A0AAT9GQB1_9CREN</name>
<dbReference type="SUPFAM" id="SSF46689">
    <property type="entry name" value="Homeodomain-like"/>
    <property type="match status" value="1"/>
</dbReference>
<dbReference type="KEGG" id="sjv:SJAV_10370"/>
<dbReference type="PROSITE" id="PS01081">
    <property type="entry name" value="HTH_TETR_1"/>
    <property type="match status" value="1"/>
</dbReference>
<keyword evidence="1 2" id="KW-0238">DNA-binding</keyword>
<dbReference type="InterPro" id="IPR050624">
    <property type="entry name" value="HTH-type_Tx_Regulator"/>
</dbReference>
<dbReference type="InterPro" id="IPR023772">
    <property type="entry name" value="DNA-bd_HTH_TetR-type_CS"/>
</dbReference>
<dbReference type="RefSeq" id="WP_369611263.1">
    <property type="nucleotide sequence ID" value="NZ_AP031322.1"/>
</dbReference>
<sequence length="195" mass="23280">MITPKTRKGNRTLEKILNASIEVIEEKGFMNTSVSDITKRANVAYGLFYYYFKDKYELLDQLIVKANREMRYYLKTHTEGIEDRIEKEKVGMREFLRWIKENKRYYKIFIEAHVHRPQMLIWHYNKLAERYSIGLREAMKKGEIITINPELLSYVLIGIGEILGKRYILWSNNDISQELLTEVNKIIEKLLIPQN</sequence>
<feature type="DNA-binding region" description="H-T-H motif" evidence="2">
    <location>
        <begin position="33"/>
        <end position="52"/>
    </location>
</feature>
<feature type="domain" description="HTH tetR-type" evidence="3">
    <location>
        <begin position="10"/>
        <end position="70"/>
    </location>
</feature>
<reference evidence="4" key="1">
    <citation type="submission" date="2024-03" db="EMBL/GenBank/DDBJ databases">
        <title>Complete genome sequence of Sulfurisphaera javensis strain KD-1.</title>
        <authorList>
            <person name="Sakai H."/>
            <person name="Nur N."/>
            <person name="Suwanto A."/>
            <person name="Kurosawa N."/>
        </authorList>
    </citation>
    <scope>NUCLEOTIDE SEQUENCE</scope>
    <source>
        <strain evidence="4">KD-1</strain>
    </source>
</reference>
<evidence type="ECO:0000256" key="1">
    <source>
        <dbReference type="ARBA" id="ARBA00023125"/>
    </source>
</evidence>